<comment type="subcellular location">
    <subcellularLocation>
        <location evidence="3">Membrane</location>
    </subcellularLocation>
</comment>
<keyword evidence="11" id="KW-0472">Membrane</keyword>
<dbReference type="InterPro" id="IPR012400">
    <property type="entry name" value="Long_Oxdase"/>
</dbReference>
<evidence type="ECO:0000256" key="2">
    <source>
        <dbReference type="ARBA" id="ARBA00003842"/>
    </source>
</evidence>
<evidence type="ECO:0000256" key="12">
    <source>
        <dbReference type="PIRNR" id="PIRNR028937"/>
    </source>
</evidence>
<evidence type="ECO:0000313" key="19">
    <source>
        <dbReference type="Proteomes" id="UP001281003"/>
    </source>
</evidence>
<evidence type="ECO:0000256" key="6">
    <source>
        <dbReference type="ARBA" id="ARBA00022630"/>
    </source>
</evidence>
<dbReference type="InterPro" id="IPR036188">
    <property type="entry name" value="FAD/NAD-bd_sf"/>
</dbReference>
<organism evidence="18 19">
    <name type="scientific">Sordaria brevicollis</name>
    <dbReference type="NCBI Taxonomy" id="83679"/>
    <lineage>
        <taxon>Eukaryota</taxon>
        <taxon>Fungi</taxon>
        <taxon>Dikarya</taxon>
        <taxon>Ascomycota</taxon>
        <taxon>Pezizomycotina</taxon>
        <taxon>Sordariomycetes</taxon>
        <taxon>Sordariomycetidae</taxon>
        <taxon>Sordariales</taxon>
        <taxon>Sordariaceae</taxon>
        <taxon>Sordaria</taxon>
    </lineage>
</organism>
<feature type="compositionally biased region" description="Pro residues" evidence="14">
    <location>
        <begin position="8"/>
        <end position="18"/>
    </location>
</feature>
<gene>
    <name evidence="18" type="ORF">B0T20DRAFT_196685</name>
</gene>
<evidence type="ECO:0000256" key="11">
    <source>
        <dbReference type="ARBA" id="ARBA00023136"/>
    </source>
</evidence>
<dbReference type="PANTHER" id="PTHR46056:SF12">
    <property type="entry name" value="LONG-CHAIN-ALCOHOL OXIDASE"/>
    <property type="match status" value="1"/>
</dbReference>
<feature type="domain" description="Glucose-methanol-choline oxidoreductase C-terminal" evidence="17">
    <location>
        <begin position="591"/>
        <end position="752"/>
    </location>
</feature>
<evidence type="ECO:0000256" key="8">
    <source>
        <dbReference type="ARBA" id="ARBA00022827"/>
    </source>
</evidence>
<dbReference type="EC" id="1.1.3.20" evidence="5 12"/>
<comment type="similarity">
    <text evidence="4 12">Belongs to the GMC oxidoreductase family.</text>
</comment>
<accession>A0AAE0PG13</accession>
<protein>
    <recommendedName>
        <fullName evidence="5 12">Long-chain-alcohol oxidase</fullName>
        <ecNumber evidence="5 12">1.1.3.20</ecNumber>
    </recommendedName>
</protein>
<dbReference type="InterPro" id="IPR002938">
    <property type="entry name" value="FAD-bd"/>
</dbReference>
<comment type="function">
    <text evidence="2">Long-chain fatty alcohol oxidase involved in the omega-oxidation pathway of lipid degradation.</text>
</comment>
<evidence type="ECO:0000256" key="7">
    <source>
        <dbReference type="ARBA" id="ARBA00022692"/>
    </source>
</evidence>
<feature type="compositionally biased region" description="Polar residues" evidence="14">
    <location>
        <begin position="698"/>
        <end position="711"/>
    </location>
</feature>
<keyword evidence="7" id="KW-0812">Transmembrane</keyword>
<evidence type="ECO:0000256" key="3">
    <source>
        <dbReference type="ARBA" id="ARBA00004370"/>
    </source>
</evidence>
<name>A0AAE0PG13_SORBR</name>
<feature type="active site" description="Proton acceptor" evidence="13">
    <location>
        <position position="700"/>
    </location>
</feature>
<dbReference type="InterPro" id="IPR000172">
    <property type="entry name" value="GMC_OxRdtase_N"/>
</dbReference>
<dbReference type="EMBL" id="JAUTDP010000005">
    <property type="protein sequence ID" value="KAK3399289.1"/>
    <property type="molecule type" value="Genomic_DNA"/>
</dbReference>
<comment type="caution">
    <text evidence="18">The sequence shown here is derived from an EMBL/GenBank/DDBJ whole genome shotgun (WGS) entry which is preliminary data.</text>
</comment>
<dbReference type="Pfam" id="PF00732">
    <property type="entry name" value="GMC_oxred_N"/>
    <property type="match status" value="1"/>
</dbReference>
<dbReference type="InterPro" id="IPR007867">
    <property type="entry name" value="GMC_OxRtase_C"/>
</dbReference>
<keyword evidence="10 12" id="KW-0560">Oxidoreductase</keyword>
<dbReference type="GO" id="GO:0046577">
    <property type="term" value="F:long-chain-alcohol oxidase activity"/>
    <property type="evidence" value="ECO:0007669"/>
    <property type="project" value="UniProtKB-EC"/>
</dbReference>
<evidence type="ECO:0000259" key="17">
    <source>
        <dbReference type="Pfam" id="PF05199"/>
    </source>
</evidence>
<comment type="catalytic activity">
    <reaction evidence="1 12">
        <text>a long-chain primary fatty alcohol + O2 = a long-chain fatty aldehyde + H2O2</text>
        <dbReference type="Rhea" id="RHEA:22756"/>
        <dbReference type="ChEBI" id="CHEBI:15379"/>
        <dbReference type="ChEBI" id="CHEBI:16240"/>
        <dbReference type="ChEBI" id="CHEBI:17176"/>
        <dbReference type="ChEBI" id="CHEBI:77396"/>
        <dbReference type="EC" id="1.1.3.20"/>
    </reaction>
</comment>
<evidence type="ECO:0000256" key="14">
    <source>
        <dbReference type="SAM" id="MobiDB-lite"/>
    </source>
</evidence>
<feature type="region of interest" description="Disordered" evidence="14">
    <location>
        <begin position="648"/>
        <end position="671"/>
    </location>
</feature>
<dbReference type="Pfam" id="PF05199">
    <property type="entry name" value="GMC_oxred_C"/>
    <property type="match status" value="1"/>
</dbReference>
<feature type="region of interest" description="Disordered" evidence="14">
    <location>
        <begin position="1"/>
        <end position="20"/>
    </location>
</feature>
<feature type="domain" description="FAD-binding" evidence="16">
    <location>
        <begin position="221"/>
        <end position="252"/>
    </location>
</feature>
<evidence type="ECO:0000256" key="9">
    <source>
        <dbReference type="ARBA" id="ARBA00022989"/>
    </source>
</evidence>
<keyword evidence="6" id="KW-0285">Flavoprotein</keyword>
<dbReference type="Gene3D" id="3.50.50.60">
    <property type="entry name" value="FAD/NAD(P)-binding domain"/>
    <property type="match status" value="2"/>
</dbReference>
<reference evidence="18" key="1">
    <citation type="journal article" date="2023" name="Mol. Phylogenet. Evol.">
        <title>Genome-scale phylogeny and comparative genomics of the fungal order Sordariales.</title>
        <authorList>
            <person name="Hensen N."/>
            <person name="Bonometti L."/>
            <person name="Westerberg I."/>
            <person name="Brannstrom I.O."/>
            <person name="Guillou S."/>
            <person name="Cros-Aarteil S."/>
            <person name="Calhoun S."/>
            <person name="Haridas S."/>
            <person name="Kuo A."/>
            <person name="Mondo S."/>
            <person name="Pangilinan J."/>
            <person name="Riley R."/>
            <person name="LaButti K."/>
            <person name="Andreopoulos B."/>
            <person name="Lipzen A."/>
            <person name="Chen C."/>
            <person name="Yan M."/>
            <person name="Daum C."/>
            <person name="Ng V."/>
            <person name="Clum A."/>
            <person name="Steindorff A."/>
            <person name="Ohm R.A."/>
            <person name="Martin F."/>
            <person name="Silar P."/>
            <person name="Natvig D.O."/>
            <person name="Lalanne C."/>
            <person name="Gautier V."/>
            <person name="Ament-Velasquez S.L."/>
            <person name="Kruys A."/>
            <person name="Hutchinson M.I."/>
            <person name="Powell A.J."/>
            <person name="Barry K."/>
            <person name="Miller A.N."/>
            <person name="Grigoriev I.V."/>
            <person name="Debuchy R."/>
            <person name="Gladieux P."/>
            <person name="Hiltunen Thoren M."/>
            <person name="Johannesson H."/>
        </authorList>
    </citation>
    <scope>NUCLEOTIDE SEQUENCE</scope>
    <source>
        <strain evidence="18">FGSC 1904</strain>
    </source>
</reference>
<evidence type="ECO:0000313" key="18">
    <source>
        <dbReference type="EMBL" id="KAK3399289.1"/>
    </source>
</evidence>
<dbReference type="PIRSF" id="PIRSF028937">
    <property type="entry name" value="Lg_Ch_AO"/>
    <property type="match status" value="1"/>
</dbReference>
<feature type="region of interest" description="Disordered" evidence="14">
    <location>
        <begin position="691"/>
        <end position="716"/>
    </location>
</feature>
<evidence type="ECO:0000256" key="10">
    <source>
        <dbReference type="ARBA" id="ARBA00023002"/>
    </source>
</evidence>
<reference evidence="18" key="2">
    <citation type="submission" date="2023-07" db="EMBL/GenBank/DDBJ databases">
        <authorList>
            <consortium name="Lawrence Berkeley National Laboratory"/>
            <person name="Haridas S."/>
            <person name="Hensen N."/>
            <person name="Bonometti L."/>
            <person name="Westerberg I."/>
            <person name="Brannstrom I.O."/>
            <person name="Guillou S."/>
            <person name="Cros-Aarteil S."/>
            <person name="Calhoun S."/>
            <person name="Kuo A."/>
            <person name="Mondo S."/>
            <person name="Pangilinan J."/>
            <person name="Riley R."/>
            <person name="LaButti K."/>
            <person name="Andreopoulos B."/>
            <person name="Lipzen A."/>
            <person name="Chen C."/>
            <person name="Yanf M."/>
            <person name="Daum C."/>
            <person name="Ng V."/>
            <person name="Clum A."/>
            <person name="Steindorff A."/>
            <person name="Ohm R."/>
            <person name="Martin F."/>
            <person name="Silar P."/>
            <person name="Natvig D."/>
            <person name="Lalanne C."/>
            <person name="Gautier V."/>
            <person name="Ament-velasquez S.L."/>
            <person name="Kruys A."/>
            <person name="Hutchinson M.I."/>
            <person name="Powell A.J."/>
            <person name="Barry K."/>
            <person name="Miller A.N."/>
            <person name="Grigoriev I.V."/>
            <person name="Debuchy R."/>
            <person name="Gladieux P."/>
            <person name="Thoren M.H."/>
            <person name="Johannesson H."/>
        </authorList>
    </citation>
    <scope>NUCLEOTIDE SEQUENCE</scope>
    <source>
        <strain evidence="18">FGSC 1904</strain>
    </source>
</reference>
<evidence type="ECO:0000259" key="16">
    <source>
        <dbReference type="Pfam" id="PF01494"/>
    </source>
</evidence>
<dbReference type="AlphaFoldDB" id="A0AAE0PG13"/>
<keyword evidence="19" id="KW-1185">Reference proteome</keyword>
<keyword evidence="9" id="KW-1133">Transmembrane helix</keyword>
<evidence type="ECO:0000256" key="1">
    <source>
        <dbReference type="ARBA" id="ARBA00000920"/>
    </source>
</evidence>
<dbReference type="SUPFAM" id="SSF51905">
    <property type="entry name" value="FAD/NAD(P)-binding domain"/>
    <property type="match status" value="1"/>
</dbReference>
<evidence type="ECO:0000256" key="5">
    <source>
        <dbReference type="ARBA" id="ARBA00013125"/>
    </source>
</evidence>
<dbReference type="PANTHER" id="PTHR46056">
    <property type="entry name" value="LONG-CHAIN-ALCOHOL OXIDASE"/>
    <property type="match status" value="1"/>
</dbReference>
<proteinExistence type="inferred from homology"/>
<feature type="domain" description="Glucose-methanol-choline oxidoreductase N-terminal" evidence="15">
    <location>
        <begin position="271"/>
        <end position="510"/>
    </location>
</feature>
<evidence type="ECO:0000256" key="13">
    <source>
        <dbReference type="PIRSR" id="PIRSR028937-1"/>
    </source>
</evidence>
<dbReference type="GO" id="GO:0071949">
    <property type="term" value="F:FAD binding"/>
    <property type="evidence" value="ECO:0007669"/>
    <property type="project" value="InterPro"/>
</dbReference>
<dbReference type="Proteomes" id="UP001281003">
    <property type="component" value="Unassembled WGS sequence"/>
</dbReference>
<evidence type="ECO:0000259" key="15">
    <source>
        <dbReference type="Pfam" id="PF00732"/>
    </source>
</evidence>
<sequence length="767" mass="82740">MASSVAGPTPPGLPPLPPGHGDYFTETQWTVLMSLLDAAIPSITAASNKKDDKNQIGLADAEFKEIVTNAQASVVYKPATEDITSYLAERASDDPAFCVAVRRTLSSVSAAARTQLGAILFALSTRPGSLLLTGHATPIQDQPLHIRESILRSWAASRFGTPRVLFKTFTVIAKVIWLQTSPLFRTVTGFPDVPINWNPGPTEDFGFLQFDTSVSEPATVETDVVIIGSGCGGGVAAKVLAEAGHRVLVVEKGYYFDPSQLPMPRDQGGFHLFENNGFVNSVDSSINVVAGSCWGGGGSINWSVSLQTQGYVRKEWSEEHGLPFFESAEYQDCLDRVCEFMGVVEGDKVRQSYRGQKLLDGSRKLGYAAQVCPQNSGGKEHWCGHCHLGCASAEKQGPAVCWLPAAAKQGATFMEGFSADKILWDDSSSSWLGSLGVGGEKKKKKAVGVEGTWTARDTNGGVTGERKTRKVIVKAKKVIVAAGTLNSPLILQKSGLNNKHIGRNLYLHPVNFLGAYYEDDVKPWEGGIITSVCTAFENLDGRGHGAKLEGTCMLPYAVLTQLPWRSALSYKLACLRYRHLNAWISLARDRDTGRVYADPATGKPQIEYTISPFDAGHVLEGLVALAKIAYVSGATEIDAFLPGVEPFIRSPPPSNTPTSSGEKTEDDYDKGVKDPRFEAWLDTLRRKGNAPPYPPYTSAHQMGTCRMSSSPERGVVDPKGKVWGTEGLYVADASVFPSASGVNPMVTNMAIADWIARGVARELKGKK</sequence>
<dbReference type="GO" id="GO:0016020">
    <property type="term" value="C:membrane"/>
    <property type="evidence" value="ECO:0007669"/>
    <property type="project" value="UniProtKB-SubCell"/>
</dbReference>
<evidence type="ECO:0000256" key="4">
    <source>
        <dbReference type="ARBA" id="ARBA00010790"/>
    </source>
</evidence>
<keyword evidence="8" id="KW-0274">FAD</keyword>
<dbReference type="Pfam" id="PF01494">
    <property type="entry name" value="FAD_binding_3"/>
    <property type="match status" value="1"/>
</dbReference>